<reference evidence="4 5" key="1">
    <citation type="submission" date="2023-06" db="EMBL/GenBank/DDBJ databases">
        <title>Sporosarcina sp. nov., isolated from Korean traditional fermented seafood 'Jeotgal'.</title>
        <authorList>
            <person name="Yang A.I."/>
            <person name="Shin N.-R."/>
        </authorList>
    </citation>
    <scope>NUCLEOTIDE SEQUENCE [LARGE SCALE GENOMIC DNA]</scope>
    <source>
        <strain evidence="4 5">KCTC43456</strain>
    </source>
</reference>
<keyword evidence="2 3" id="KW-0472">Membrane</keyword>
<dbReference type="RefSeq" id="WP_317940896.1">
    <property type="nucleotide sequence ID" value="NZ_JAUBDJ010000007.1"/>
</dbReference>
<keyword evidence="3" id="KW-1133">Transmembrane helix</keyword>
<keyword evidence="5" id="KW-1185">Reference proteome</keyword>
<dbReference type="Proteomes" id="UP001271648">
    <property type="component" value="Unassembled WGS sequence"/>
</dbReference>
<evidence type="ECO:0000256" key="3">
    <source>
        <dbReference type="SAM" id="Phobius"/>
    </source>
</evidence>
<dbReference type="Pfam" id="PF03323">
    <property type="entry name" value="GerA"/>
    <property type="match status" value="1"/>
</dbReference>
<dbReference type="PANTHER" id="PTHR22550:SF5">
    <property type="entry name" value="LEUCINE ZIPPER PROTEIN 4"/>
    <property type="match status" value="1"/>
</dbReference>
<proteinExistence type="inferred from homology"/>
<protein>
    <submittedName>
        <fullName evidence="4">Spore germination protein</fullName>
    </submittedName>
</protein>
<feature type="transmembrane region" description="Helical" evidence="3">
    <location>
        <begin position="396"/>
        <end position="415"/>
    </location>
</feature>
<dbReference type="EMBL" id="JAUBDJ010000007">
    <property type="protein sequence ID" value="MDW0117732.1"/>
    <property type="molecule type" value="Genomic_DNA"/>
</dbReference>
<accession>A0AAW9A8G1</accession>
<dbReference type="GO" id="GO:0009847">
    <property type="term" value="P:spore germination"/>
    <property type="evidence" value="ECO:0007669"/>
    <property type="project" value="InterPro"/>
</dbReference>
<evidence type="ECO:0000313" key="5">
    <source>
        <dbReference type="Proteomes" id="UP001271648"/>
    </source>
</evidence>
<feature type="transmembrane region" description="Helical" evidence="3">
    <location>
        <begin position="265"/>
        <end position="286"/>
    </location>
</feature>
<sequence length="512" mass="57138">MGSPKNSNPSNDEKKVEESFSDNFEMNVSLIKEAFSYPTNQSLKLRNISMLQGKKEGVILFLEGTVDTKTVEEYIIEPLFKVRDPFEDMDVLSLLADSVLATVGTKKVKKLQDAVKDILGGNTLILIDGEHEALTAESTGFENRGVSEPTVENGVRGPKESFNESMAVNQSLIRKQIKDSRLLCELMMVGNNSIQEVSIMYIKGVADEELLNEVKKKIEGIESDLIQNLPILEQYVESRAYSLVPSTLLTERPDRACSFLLDGHIVLLMNNSPFALVVPVTFWSLFHTIEDQYLRWAYANFIRIISLISIFIALYTPATYLAISTFHVEMLPPDLLFAIAATREVVPIPVLWEIILLEIVFEILREAGIRIPSVIGPTIGIVGALILGQAAVQANLVSPILVIIVAITGLSSFVIQDLNLGFMIRILRFAFIFIANFMGFFGIFLATACLFAYMVSLKSFNVPFFAPFAPYFQSSKGLIFRPPVWKQMLTPFYSNSKNDERGNKPKEGSSDD</sequence>
<dbReference type="PANTHER" id="PTHR22550">
    <property type="entry name" value="SPORE GERMINATION PROTEIN"/>
    <property type="match status" value="1"/>
</dbReference>
<comment type="caution">
    <text evidence="4">The sequence shown here is derived from an EMBL/GenBank/DDBJ whole genome shotgun (WGS) entry which is preliminary data.</text>
</comment>
<keyword evidence="3" id="KW-0812">Transmembrane</keyword>
<dbReference type="InterPro" id="IPR050768">
    <property type="entry name" value="UPF0353/GerABKA_families"/>
</dbReference>
<gene>
    <name evidence="4" type="ORF">QTL97_12350</name>
</gene>
<feature type="transmembrane region" description="Helical" evidence="3">
    <location>
        <begin position="335"/>
        <end position="357"/>
    </location>
</feature>
<evidence type="ECO:0000256" key="1">
    <source>
        <dbReference type="ARBA" id="ARBA00005278"/>
    </source>
</evidence>
<dbReference type="PIRSF" id="PIRSF005690">
    <property type="entry name" value="GerBA"/>
    <property type="match status" value="1"/>
</dbReference>
<feature type="transmembrane region" description="Helical" evidence="3">
    <location>
        <begin position="369"/>
        <end position="390"/>
    </location>
</feature>
<dbReference type="InterPro" id="IPR004995">
    <property type="entry name" value="Spore_Ger"/>
</dbReference>
<dbReference type="GO" id="GO:0016020">
    <property type="term" value="C:membrane"/>
    <property type="evidence" value="ECO:0007669"/>
    <property type="project" value="InterPro"/>
</dbReference>
<feature type="transmembrane region" description="Helical" evidence="3">
    <location>
        <begin position="298"/>
        <end position="323"/>
    </location>
</feature>
<evidence type="ECO:0000313" key="4">
    <source>
        <dbReference type="EMBL" id="MDW0117732.1"/>
    </source>
</evidence>
<dbReference type="AlphaFoldDB" id="A0AAW9A8G1"/>
<feature type="transmembrane region" description="Helical" evidence="3">
    <location>
        <begin position="427"/>
        <end position="455"/>
    </location>
</feature>
<name>A0AAW9A8G1_9BACL</name>
<evidence type="ECO:0000256" key="2">
    <source>
        <dbReference type="ARBA" id="ARBA00023136"/>
    </source>
</evidence>
<comment type="similarity">
    <text evidence="1">Belongs to the GerABKA family.</text>
</comment>
<organism evidence="4 5">
    <name type="scientific">Sporosarcina thermotolerans</name>
    <dbReference type="NCBI Taxonomy" id="633404"/>
    <lineage>
        <taxon>Bacteria</taxon>
        <taxon>Bacillati</taxon>
        <taxon>Bacillota</taxon>
        <taxon>Bacilli</taxon>
        <taxon>Bacillales</taxon>
        <taxon>Caryophanaceae</taxon>
        <taxon>Sporosarcina</taxon>
    </lineage>
</organism>